<evidence type="ECO:0000256" key="9">
    <source>
        <dbReference type="ARBA" id="ARBA00022989"/>
    </source>
</evidence>
<dbReference type="FunFam" id="3.30.200.20:FF:000178">
    <property type="entry name" value="serine/threonine-protein kinase PBS1-like"/>
    <property type="match status" value="1"/>
</dbReference>
<evidence type="ECO:0000256" key="6">
    <source>
        <dbReference type="ARBA" id="ARBA00022741"/>
    </source>
</evidence>
<dbReference type="Proteomes" id="UP000316621">
    <property type="component" value="Chromosome 10"/>
</dbReference>
<proteinExistence type="predicted"/>
<evidence type="ECO:0000313" key="16">
    <source>
        <dbReference type="Proteomes" id="UP000316621"/>
    </source>
</evidence>
<dbReference type="InterPro" id="IPR025287">
    <property type="entry name" value="WAK_GUB"/>
</dbReference>
<keyword evidence="8 12" id="KW-0067">ATP-binding</keyword>
<dbReference type="AlphaFoldDB" id="A0A4Y7L735"/>
<evidence type="ECO:0000256" key="7">
    <source>
        <dbReference type="ARBA" id="ARBA00022777"/>
    </source>
</evidence>
<dbReference type="SUPFAM" id="SSF56112">
    <property type="entry name" value="Protein kinase-like (PK-like)"/>
    <property type="match status" value="1"/>
</dbReference>
<evidence type="ECO:0000256" key="3">
    <source>
        <dbReference type="ARBA" id="ARBA00022679"/>
    </source>
</evidence>
<dbReference type="InterPro" id="IPR045874">
    <property type="entry name" value="LRK10/LRL21-25-like"/>
</dbReference>
<feature type="binding site" evidence="12">
    <location>
        <position position="349"/>
    </location>
    <ligand>
        <name>ATP</name>
        <dbReference type="ChEBI" id="CHEBI:30616"/>
    </ligand>
</feature>
<dbReference type="InterPro" id="IPR000719">
    <property type="entry name" value="Prot_kinase_dom"/>
</dbReference>
<dbReference type="Pfam" id="PF13947">
    <property type="entry name" value="GUB_WAK_bind"/>
    <property type="match status" value="1"/>
</dbReference>
<dbReference type="PANTHER" id="PTHR27009">
    <property type="entry name" value="RUST RESISTANCE KINASE LR10-RELATED"/>
    <property type="match status" value="1"/>
</dbReference>
<evidence type="ECO:0000256" key="11">
    <source>
        <dbReference type="ARBA" id="ARBA00023180"/>
    </source>
</evidence>
<dbReference type="GO" id="GO:0004674">
    <property type="term" value="F:protein serine/threonine kinase activity"/>
    <property type="evidence" value="ECO:0007669"/>
    <property type="project" value="UniProtKB-KW"/>
</dbReference>
<keyword evidence="7" id="KW-0418">Kinase</keyword>
<evidence type="ECO:0000256" key="4">
    <source>
        <dbReference type="ARBA" id="ARBA00022692"/>
    </source>
</evidence>
<dbReference type="Gramene" id="RZC80996">
    <property type="protein sequence ID" value="RZC80996"/>
    <property type="gene ID" value="C5167_043576"/>
</dbReference>
<feature type="domain" description="Protein kinase" evidence="14">
    <location>
        <begin position="321"/>
        <end position="613"/>
    </location>
</feature>
<reference evidence="15 16" key="1">
    <citation type="journal article" date="2018" name="Science">
        <title>The opium poppy genome and morphinan production.</title>
        <authorList>
            <person name="Guo L."/>
            <person name="Winzer T."/>
            <person name="Yang X."/>
            <person name="Li Y."/>
            <person name="Ning Z."/>
            <person name="He Z."/>
            <person name="Teodor R."/>
            <person name="Lu Y."/>
            <person name="Bowser T.A."/>
            <person name="Graham I.A."/>
            <person name="Ye K."/>
        </authorList>
    </citation>
    <scope>NUCLEOTIDE SEQUENCE [LARGE SCALE GENOMIC DNA]</scope>
    <source>
        <strain evidence="16">cv. HN1</strain>
        <tissue evidence="15">Leaves</tissue>
    </source>
</reference>
<dbReference type="GO" id="GO:0016020">
    <property type="term" value="C:membrane"/>
    <property type="evidence" value="ECO:0007669"/>
    <property type="project" value="UniProtKB-SubCell"/>
</dbReference>
<dbReference type="PROSITE" id="PS00108">
    <property type="entry name" value="PROTEIN_KINASE_ST"/>
    <property type="match status" value="1"/>
</dbReference>
<dbReference type="SMART" id="SM00220">
    <property type="entry name" value="S_TKc"/>
    <property type="match status" value="1"/>
</dbReference>
<dbReference type="InterPro" id="IPR001245">
    <property type="entry name" value="Ser-Thr/Tyr_kinase_cat_dom"/>
</dbReference>
<keyword evidence="10 13" id="KW-0472">Membrane</keyword>
<comment type="subcellular location">
    <subcellularLocation>
        <location evidence="1">Membrane</location>
        <topology evidence="1">Single-pass type I membrane protein</topology>
    </subcellularLocation>
</comment>
<protein>
    <recommendedName>
        <fullName evidence="14">Protein kinase domain-containing protein</fullName>
    </recommendedName>
</protein>
<dbReference type="Pfam" id="PF07714">
    <property type="entry name" value="PK_Tyr_Ser-Thr"/>
    <property type="match status" value="1"/>
</dbReference>
<evidence type="ECO:0000313" key="15">
    <source>
        <dbReference type="EMBL" id="RZC80996.1"/>
    </source>
</evidence>
<evidence type="ECO:0000256" key="1">
    <source>
        <dbReference type="ARBA" id="ARBA00004479"/>
    </source>
</evidence>
<evidence type="ECO:0000256" key="10">
    <source>
        <dbReference type="ARBA" id="ARBA00023136"/>
    </source>
</evidence>
<dbReference type="InterPro" id="IPR017441">
    <property type="entry name" value="Protein_kinase_ATP_BS"/>
</dbReference>
<organism evidence="15 16">
    <name type="scientific">Papaver somniferum</name>
    <name type="common">Opium poppy</name>
    <dbReference type="NCBI Taxonomy" id="3469"/>
    <lineage>
        <taxon>Eukaryota</taxon>
        <taxon>Viridiplantae</taxon>
        <taxon>Streptophyta</taxon>
        <taxon>Embryophyta</taxon>
        <taxon>Tracheophyta</taxon>
        <taxon>Spermatophyta</taxon>
        <taxon>Magnoliopsida</taxon>
        <taxon>Ranunculales</taxon>
        <taxon>Papaveraceae</taxon>
        <taxon>Papaveroideae</taxon>
        <taxon>Papaver</taxon>
    </lineage>
</organism>
<sequence length="931" mass="103555">MSRTREKAFVYSIIHSIIILQHIIRTSSIATASKNACPSSSCGRLSNPQIRFPFHLKGQQSNQCGYPGFELSCTNKNKAEIELPVSGKFLVKDINYASQSMEIYDQNGCIPRRLMLSGFDLSGTPFKTQLQGNYTFFNCSKDNTDGPDRRTFAYDFRSISCLSSGSYKTFYLDPNESIAGFSREGNCRISAVSIRLPSFDSSEENSLFMHWDEPKCSRCEIDGGKCRYENHNSSLSVGCFGPFSIPPGPPPHHKSKGKQIAIAVSLSGIFVYALSVLIIFIKVFKKADMEEKENLRIEQFLENNALKPTRYSHAEIKKITNKFETKLGQGGYGSVFEGNLTNGIRVAVKILDNSEGSNNGEEFVNEVGTIGRIHHLNVVRLLGYCVEGSMRALVYEFMLNSSLDRFIFSAGKDKTSIDLGWPKLQEIAIGIARGMEYLHQGCDKRILHFDIKPQNILLDHNFTPKISDFGLAKLCTKDTFVSVSMAAARGTMGYIAPEVFSRNFGIVSYKSDVYSFGMLLLDMVGGKKNTQILIGTRSGEDEYFPEWVYNRLNLGEDLGILAEAEGLEIVKKLAMVALWCIQWNPVDRPSMNAVLHLLGGNTENLLMAPNPFISISSSSSVNHSNETELTCAAQMNFKLRVISKSRRTSEASEAVQQASEAFLKKIIIYLEKFDASSNSKLAASGEIVSDRELVVITLKALKSDHIPFATSVQHRNPPITSIELHNNLLNEVANSLSDASLFVHKTGSKITVALNPRTDHLMAAKRTLRYIKGTLNYELKYTSGSSFLLGFSDADWAGSLDDRKSTGGYSIFLGSNIISWSSKKESTIARSSTKAEFKTLANGATEMIWICYALNDLHFPVPGIPRSNRLELVHTKALDVFYFHTLDQVANIFTKGLHGPRFQYLRSKLRLTPISLRGDKSRRTPEASEAV</sequence>
<keyword evidence="9 13" id="KW-1133">Transmembrane helix</keyword>
<dbReference type="InterPro" id="IPR008271">
    <property type="entry name" value="Ser/Thr_kinase_AS"/>
</dbReference>
<accession>A0A4Y7L735</accession>
<keyword evidence="2" id="KW-0723">Serine/threonine-protein kinase</keyword>
<dbReference type="CDD" id="cd09272">
    <property type="entry name" value="RNase_HI_RT_Ty1"/>
    <property type="match status" value="1"/>
</dbReference>
<dbReference type="Gene3D" id="3.30.200.20">
    <property type="entry name" value="Phosphorylase Kinase, domain 1"/>
    <property type="match status" value="1"/>
</dbReference>
<dbReference type="FunFam" id="1.10.510.10:FF:000590">
    <property type="entry name" value="PR5-like receptor kinase"/>
    <property type="match status" value="1"/>
</dbReference>
<evidence type="ECO:0000256" key="5">
    <source>
        <dbReference type="ARBA" id="ARBA00022729"/>
    </source>
</evidence>
<evidence type="ECO:0000256" key="8">
    <source>
        <dbReference type="ARBA" id="ARBA00022840"/>
    </source>
</evidence>
<evidence type="ECO:0000259" key="14">
    <source>
        <dbReference type="PROSITE" id="PS50011"/>
    </source>
</evidence>
<dbReference type="STRING" id="3469.A0A4Y7L735"/>
<dbReference type="InterPro" id="IPR011009">
    <property type="entry name" value="Kinase-like_dom_sf"/>
</dbReference>
<name>A0A4Y7L735_PAPSO</name>
<dbReference type="GO" id="GO:0005524">
    <property type="term" value="F:ATP binding"/>
    <property type="evidence" value="ECO:0007669"/>
    <property type="project" value="UniProtKB-UniRule"/>
</dbReference>
<keyword evidence="6 12" id="KW-0547">Nucleotide-binding</keyword>
<dbReference type="Gene3D" id="1.10.510.10">
    <property type="entry name" value="Transferase(Phosphotransferase) domain 1"/>
    <property type="match status" value="1"/>
</dbReference>
<gene>
    <name evidence="15" type="ORF">C5167_043576</name>
</gene>
<dbReference type="PROSITE" id="PS50011">
    <property type="entry name" value="PROTEIN_KINASE_DOM"/>
    <property type="match status" value="1"/>
</dbReference>
<keyword evidence="16" id="KW-1185">Reference proteome</keyword>
<evidence type="ECO:0000256" key="2">
    <source>
        <dbReference type="ARBA" id="ARBA00022527"/>
    </source>
</evidence>
<dbReference type="EMBL" id="CM010724">
    <property type="protein sequence ID" value="RZC80996.1"/>
    <property type="molecule type" value="Genomic_DNA"/>
</dbReference>
<dbReference type="PROSITE" id="PS00107">
    <property type="entry name" value="PROTEIN_KINASE_ATP"/>
    <property type="match status" value="1"/>
</dbReference>
<dbReference type="GO" id="GO:0030247">
    <property type="term" value="F:polysaccharide binding"/>
    <property type="evidence" value="ECO:0007669"/>
    <property type="project" value="InterPro"/>
</dbReference>
<feature type="transmembrane region" description="Helical" evidence="13">
    <location>
        <begin position="260"/>
        <end position="281"/>
    </location>
</feature>
<evidence type="ECO:0000256" key="13">
    <source>
        <dbReference type="SAM" id="Phobius"/>
    </source>
</evidence>
<evidence type="ECO:0000256" key="12">
    <source>
        <dbReference type="PROSITE-ProRule" id="PRU10141"/>
    </source>
</evidence>
<keyword evidence="4 13" id="KW-0812">Transmembrane</keyword>
<keyword evidence="3" id="KW-0808">Transferase</keyword>
<keyword evidence="11" id="KW-0325">Glycoprotein</keyword>
<keyword evidence="5" id="KW-0732">Signal</keyword>